<dbReference type="Gene3D" id="3.10.50.10">
    <property type="match status" value="1"/>
</dbReference>
<dbReference type="InterPro" id="IPR011583">
    <property type="entry name" value="Chitinase_II/V-like_cat"/>
</dbReference>
<evidence type="ECO:0000256" key="4">
    <source>
        <dbReference type="ARBA" id="ARBA00023277"/>
    </source>
</evidence>
<evidence type="ECO:0000256" key="1">
    <source>
        <dbReference type="ARBA" id="ARBA00000822"/>
    </source>
</evidence>
<dbReference type="InterPro" id="IPR050314">
    <property type="entry name" value="Glycosyl_Hydrlase_18"/>
</dbReference>
<dbReference type="Proteomes" id="UP000193920">
    <property type="component" value="Unassembled WGS sequence"/>
</dbReference>
<gene>
    <name evidence="11" type="ORF">LY90DRAFT_425440</name>
</gene>
<evidence type="ECO:0000259" key="10">
    <source>
        <dbReference type="PROSITE" id="PS51910"/>
    </source>
</evidence>
<evidence type="ECO:0000313" key="11">
    <source>
        <dbReference type="EMBL" id="ORY28339.1"/>
    </source>
</evidence>
<keyword evidence="9" id="KW-0732">Signal</keyword>
<sequence length="394" mass="44133">MKIFLFTSILLALANFTLCFDTSKKNSCIDSKIIVGYFSEWKNANYPISRVDLSKITHLNYAFGVIDPNSYAVTGYDSNILSQVVTAAHSQGVKVLMSVGGWYGSRYFTQMTSSKSNIEKFVDSCQSLISNYGVDGIDIDWEYPGREDMANDAENYLTLLKILREKIGNALISAAVSVIPFEKNGQPISDLSEYEKYFDYINVMAYDFAGSWTPTVSHHSALYDPEAGEKLSLSSGVKNWLSRGFPANKIVVGVPAYGNWIAASSNRNGLYQSVANGNPKGDHEDSNSPWTNYCGVLESAYSGNWKYKNIRSEILKSDYTTASGSWVRSWDDKVKGPYLFNKETKQIITYDDPETIQYKAKYIIDNNFGGMMIWELENDTDDFEILTAINDNLG</sequence>
<dbReference type="OrthoDB" id="73875at2759"/>
<dbReference type="Gene3D" id="3.20.20.80">
    <property type="entry name" value="Glycosidases"/>
    <property type="match status" value="1"/>
</dbReference>
<dbReference type="EMBL" id="MCOG01000186">
    <property type="protein sequence ID" value="ORY28339.1"/>
    <property type="molecule type" value="Genomic_DNA"/>
</dbReference>
<feature type="domain" description="GH18" evidence="10">
    <location>
        <begin position="32"/>
        <end position="394"/>
    </location>
</feature>
<evidence type="ECO:0000256" key="3">
    <source>
        <dbReference type="ARBA" id="ARBA00023024"/>
    </source>
</evidence>
<dbReference type="InterPro" id="IPR029070">
    <property type="entry name" value="Chitinase_insertion_sf"/>
</dbReference>
<dbReference type="SUPFAM" id="SSF54556">
    <property type="entry name" value="Chitinase insertion domain"/>
    <property type="match status" value="1"/>
</dbReference>
<dbReference type="InterPro" id="IPR001223">
    <property type="entry name" value="Glyco_hydro18_cat"/>
</dbReference>
<dbReference type="PANTHER" id="PTHR11177">
    <property type="entry name" value="CHITINASE"/>
    <property type="match status" value="1"/>
</dbReference>
<keyword evidence="12" id="KW-1185">Reference proteome</keyword>
<evidence type="ECO:0000313" key="12">
    <source>
        <dbReference type="Proteomes" id="UP000193920"/>
    </source>
</evidence>
<protein>
    <submittedName>
        <fullName evidence="11">Glycoside hydrolase</fullName>
    </submittedName>
</protein>
<dbReference type="SMART" id="SM00636">
    <property type="entry name" value="Glyco_18"/>
    <property type="match status" value="1"/>
</dbReference>
<dbReference type="PANTHER" id="PTHR11177:SF317">
    <property type="entry name" value="CHITINASE 12-RELATED"/>
    <property type="match status" value="1"/>
</dbReference>
<reference evidence="11 12" key="1">
    <citation type="submission" date="2016-08" db="EMBL/GenBank/DDBJ databases">
        <title>A Parts List for Fungal Cellulosomes Revealed by Comparative Genomics.</title>
        <authorList>
            <consortium name="DOE Joint Genome Institute"/>
            <person name="Haitjema C.H."/>
            <person name="Gilmore S.P."/>
            <person name="Henske J.K."/>
            <person name="Solomon K.V."/>
            <person name="De Groot R."/>
            <person name="Kuo A."/>
            <person name="Mondo S.J."/>
            <person name="Salamov A.A."/>
            <person name="Labutti K."/>
            <person name="Zhao Z."/>
            <person name="Chiniquy J."/>
            <person name="Barry K."/>
            <person name="Brewer H.M."/>
            <person name="Purvine S.O."/>
            <person name="Wright A.T."/>
            <person name="Boxma B."/>
            <person name="Van Alen T."/>
            <person name="Hackstein J.H."/>
            <person name="Baker S.E."/>
            <person name="Grigoriev I.V."/>
            <person name="O'Malley M.A."/>
        </authorList>
    </citation>
    <scope>NUCLEOTIDE SEQUENCE [LARGE SCALE GENOMIC DNA]</scope>
    <source>
        <strain evidence="11 12">G1</strain>
    </source>
</reference>
<dbReference type="PROSITE" id="PS51910">
    <property type="entry name" value="GH18_2"/>
    <property type="match status" value="1"/>
</dbReference>
<keyword evidence="6" id="KW-0624">Polysaccharide degradation</keyword>
<organism evidence="11 12">
    <name type="scientific">Neocallimastix californiae</name>
    <dbReference type="NCBI Taxonomy" id="1754190"/>
    <lineage>
        <taxon>Eukaryota</taxon>
        <taxon>Fungi</taxon>
        <taxon>Fungi incertae sedis</taxon>
        <taxon>Chytridiomycota</taxon>
        <taxon>Chytridiomycota incertae sedis</taxon>
        <taxon>Neocallimastigomycetes</taxon>
        <taxon>Neocallimastigales</taxon>
        <taxon>Neocallimastigaceae</taxon>
        <taxon>Neocallimastix</taxon>
    </lineage>
</organism>
<feature type="signal peptide" evidence="9">
    <location>
        <begin position="1"/>
        <end position="19"/>
    </location>
</feature>
<keyword evidence="4" id="KW-0119">Carbohydrate metabolism</keyword>
<dbReference type="GO" id="GO:0008061">
    <property type="term" value="F:chitin binding"/>
    <property type="evidence" value="ECO:0007669"/>
    <property type="project" value="InterPro"/>
</dbReference>
<dbReference type="GO" id="GO:0000272">
    <property type="term" value="P:polysaccharide catabolic process"/>
    <property type="evidence" value="ECO:0007669"/>
    <property type="project" value="UniProtKB-KW"/>
</dbReference>
<feature type="chain" id="PRO_5012169232" evidence="9">
    <location>
        <begin position="20"/>
        <end position="394"/>
    </location>
</feature>
<keyword evidence="2 7" id="KW-0378">Hydrolase</keyword>
<dbReference type="SUPFAM" id="SSF51445">
    <property type="entry name" value="(Trans)glycosidases"/>
    <property type="match status" value="1"/>
</dbReference>
<dbReference type="InterPro" id="IPR001579">
    <property type="entry name" value="Glyco_hydro_18_chit_AS"/>
</dbReference>
<name>A0A1Y2B0H5_9FUNG</name>
<comment type="similarity">
    <text evidence="8">Belongs to the glycosyl hydrolase 18 family.</text>
</comment>
<dbReference type="GO" id="GO:0006032">
    <property type="term" value="P:chitin catabolic process"/>
    <property type="evidence" value="ECO:0007669"/>
    <property type="project" value="UniProtKB-KW"/>
</dbReference>
<dbReference type="Pfam" id="PF00704">
    <property type="entry name" value="Glyco_hydro_18"/>
    <property type="match status" value="1"/>
</dbReference>
<evidence type="ECO:0000256" key="5">
    <source>
        <dbReference type="ARBA" id="ARBA00023295"/>
    </source>
</evidence>
<accession>A0A1Y2B0H5</accession>
<dbReference type="GO" id="GO:0008843">
    <property type="term" value="F:endochitinase activity"/>
    <property type="evidence" value="ECO:0007669"/>
    <property type="project" value="UniProtKB-EC"/>
</dbReference>
<evidence type="ECO:0000256" key="8">
    <source>
        <dbReference type="RuleBase" id="RU004453"/>
    </source>
</evidence>
<dbReference type="GO" id="GO:0005576">
    <property type="term" value="C:extracellular region"/>
    <property type="evidence" value="ECO:0007669"/>
    <property type="project" value="TreeGrafter"/>
</dbReference>
<dbReference type="PROSITE" id="PS01095">
    <property type="entry name" value="GH18_1"/>
    <property type="match status" value="1"/>
</dbReference>
<dbReference type="STRING" id="1754190.A0A1Y2B0H5"/>
<evidence type="ECO:0000256" key="9">
    <source>
        <dbReference type="SAM" id="SignalP"/>
    </source>
</evidence>
<comment type="catalytic activity">
    <reaction evidence="1">
        <text>Random endo-hydrolysis of N-acetyl-beta-D-glucosaminide (1-&gt;4)-beta-linkages in chitin and chitodextrins.</text>
        <dbReference type="EC" id="3.2.1.14"/>
    </reaction>
</comment>
<dbReference type="AlphaFoldDB" id="A0A1Y2B0H5"/>
<evidence type="ECO:0000256" key="6">
    <source>
        <dbReference type="ARBA" id="ARBA00023326"/>
    </source>
</evidence>
<keyword evidence="3" id="KW-0146">Chitin degradation</keyword>
<keyword evidence="5 7" id="KW-0326">Glycosidase</keyword>
<evidence type="ECO:0000256" key="2">
    <source>
        <dbReference type="ARBA" id="ARBA00022801"/>
    </source>
</evidence>
<comment type="caution">
    <text evidence="11">The sequence shown here is derived from an EMBL/GenBank/DDBJ whole genome shotgun (WGS) entry which is preliminary data.</text>
</comment>
<evidence type="ECO:0000256" key="7">
    <source>
        <dbReference type="RuleBase" id="RU000489"/>
    </source>
</evidence>
<proteinExistence type="inferred from homology"/>
<dbReference type="InterPro" id="IPR017853">
    <property type="entry name" value="GH"/>
</dbReference>